<evidence type="ECO:0000313" key="1">
    <source>
        <dbReference type="EMBL" id="MBD7943655.1"/>
    </source>
</evidence>
<keyword evidence="2" id="KW-1185">Reference proteome</keyword>
<dbReference type="EMBL" id="JACSQO010000002">
    <property type="protein sequence ID" value="MBD7943655.1"/>
    <property type="molecule type" value="Genomic_DNA"/>
</dbReference>
<evidence type="ECO:0000313" key="2">
    <source>
        <dbReference type="Proteomes" id="UP000640786"/>
    </source>
</evidence>
<protein>
    <recommendedName>
        <fullName evidence="3">Lipoprotein</fullName>
    </recommendedName>
</protein>
<gene>
    <name evidence="1" type="ORF">H9650_05940</name>
</gene>
<organism evidence="1 2">
    <name type="scientific">Psychrobacillus faecigallinarum</name>
    <dbReference type="NCBI Taxonomy" id="2762235"/>
    <lineage>
        <taxon>Bacteria</taxon>
        <taxon>Bacillati</taxon>
        <taxon>Bacillota</taxon>
        <taxon>Bacilli</taxon>
        <taxon>Bacillales</taxon>
        <taxon>Bacillaceae</taxon>
        <taxon>Psychrobacillus</taxon>
    </lineage>
</organism>
<evidence type="ECO:0008006" key="3">
    <source>
        <dbReference type="Google" id="ProtNLM"/>
    </source>
</evidence>
<name>A0ABR8R7N3_9BACI</name>
<dbReference type="PROSITE" id="PS51257">
    <property type="entry name" value="PROKAR_LIPOPROTEIN"/>
    <property type="match status" value="1"/>
</dbReference>
<proteinExistence type="predicted"/>
<reference evidence="1 2" key="1">
    <citation type="submission" date="2020-08" db="EMBL/GenBank/DDBJ databases">
        <title>A Genomic Blueprint of the Chicken Gut Microbiome.</title>
        <authorList>
            <person name="Gilroy R."/>
            <person name="Ravi A."/>
            <person name="Getino M."/>
            <person name="Pursley I."/>
            <person name="Horton D.L."/>
            <person name="Alikhan N.-F."/>
            <person name="Baker D."/>
            <person name="Gharbi K."/>
            <person name="Hall N."/>
            <person name="Watson M."/>
            <person name="Adriaenssens E.M."/>
            <person name="Foster-Nyarko E."/>
            <person name="Jarju S."/>
            <person name="Secka A."/>
            <person name="Antonio M."/>
            <person name="Oren A."/>
            <person name="Chaudhuri R."/>
            <person name="La Ragione R.M."/>
            <person name="Hildebrand F."/>
            <person name="Pallen M.J."/>
        </authorList>
    </citation>
    <scope>NUCLEOTIDE SEQUENCE [LARGE SCALE GENOMIC DNA]</scope>
    <source>
        <strain evidence="1 2">Sa2BUA9</strain>
    </source>
</reference>
<accession>A0ABR8R7N3</accession>
<sequence length="180" mass="20856">MGDIFKIPKKMRGLFYAIIISILILLVGCSQGNLISAEPIDIGVVGEVSLPEYDNVTYTSISVEEILTNDIIKETFQLLVIGEDYLESVSEKEYIDAFYEKELTVLFMKSAKGHIPFMEPVTLDLPKTYHDYNDGPRKTIIITEYKKDSPLTYKSMDYSEETFIKEDFENIFRRFYNENR</sequence>
<dbReference type="RefSeq" id="WP_144535563.1">
    <property type="nucleotide sequence ID" value="NZ_JACSQO010000002.1"/>
</dbReference>
<dbReference type="Proteomes" id="UP000640786">
    <property type="component" value="Unassembled WGS sequence"/>
</dbReference>
<comment type="caution">
    <text evidence="1">The sequence shown here is derived from an EMBL/GenBank/DDBJ whole genome shotgun (WGS) entry which is preliminary data.</text>
</comment>